<feature type="compositionally biased region" description="Polar residues" evidence="1">
    <location>
        <begin position="44"/>
        <end position="59"/>
    </location>
</feature>
<proteinExistence type="predicted"/>
<accession>A0A7I8JRK2</accession>
<keyword evidence="3" id="KW-1185">Reference proteome</keyword>
<dbReference type="PANTHER" id="PTHR45631:SF68">
    <property type="entry name" value="REPEAT FAMILY PROTEIN, PUTATIVE, EXPRESSED-RELATED"/>
    <property type="match status" value="1"/>
</dbReference>
<dbReference type="Proteomes" id="UP001189122">
    <property type="component" value="Unassembled WGS sequence"/>
</dbReference>
<feature type="region of interest" description="Disordered" evidence="1">
    <location>
        <begin position="43"/>
        <end position="75"/>
    </location>
</feature>
<dbReference type="AlphaFoldDB" id="A0A7I8JRK2"/>
<reference evidence="2 3" key="1">
    <citation type="submission" date="2019-12" db="EMBL/GenBank/DDBJ databases">
        <authorList>
            <person name="Scholz U."/>
            <person name="Mascher M."/>
            <person name="Fiebig A."/>
        </authorList>
    </citation>
    <scope>NUCLEOTIDE SEQUENCE</scope>
</reference>
<dbReference type="Gene3D" id="1.10.510.10">
    <property type="entry name" value="Transferase(Phosphotransferase) domain 1"/>
    <property type="match status" value="1"/>
</dbReference>
<gene>
    <name evidence="2" type="ORF">SI7747_17019253</name>
</gene>
<dbReference type="EMBL" id="CACRZD030000017">
    <property type="protein sequence ID" value="CAA6672837.1"/>
    <property type="molecule type" value="Genomic_DNA"/>
</dbReference>
<evidence type="ECO:0000256" key="1">
    <source>
        <dbReference type="SAM" id="MobiDB-lite"/>
    </source>
</evidence>
<name>A0A7I8JRK2_SPIIN</name>
<dbReference type="EMBL" id="LR743604">
    <property type="protein sequence ID" value="CAA2633771.1"/>
    <property type="molecule type" value="Genomic_DNA"/>
</dbReference>
<evidence type="ECO:0000313" key="3">
    <source>
        <dbReference type="Proteomes" id="UP001189122"/>
    </source>
</evidence>
<sequence>MKGQYNVNSFWRAAEIAMSCTSPESNSRPTMSDVVLQLKECMSTEDSTGQSSDVDTNEMNRLPVYMCPMDSPSAR</sequence>
<dbReference type="PANTHER" id="PTHR45631">
    <property type="entry name" value="OS07G0107800 PROTEIN-RELATED"/>
    <property type="match status" value="1"/>
</dbReference>
<evidence type="ECO:0000313" key="2">
    <source>
        <dbReference type="EMBL" id="CAA2633771.1"/>
    </source>
</evidence>
<organism evidence="2">
    <name type="scientific">Spirodela intermedia</name>
    <name type="common">Intermediate duckweed</name>
    <dbReference type="NCBI Taxonomy" id="51605"/>
    <lineage>
        <taxon>Eukaryota</taxon>
        <taxon>Viridiplantae</taxon>
        <taxon>Streptophyta</taxon>
        <taxon>Embryophyta</taxon>
        <taxon>Tracheophyta</taxon>
        <taxon>Spermatophyta</taxon>
        <taxon>Magnoliopsida</taxon>
        <taxon>Liliopsida</taxon>
        <taxon>Araceae</taxon>
        <taxon>Lemnoideae</taxon>
        <taxon>Spirodela</taxon>
    </lineage>
</organism>
<protein>
    <submittedName>
        <fullName evidence="2">Uncharacterized protein</fullName>
    </submittedName>
</protein>